<sequence length="121" mass="13019">MVATSLAVVVVVLRLFAGCSSSFPPSLPFLLLLLLGSIVFPVLLPRILRQISAPESHSRVISTLFSLSDLHSYSRTTIPQSVDTSWTPSLVPSQEEDVLKQIQLRAVLCCFLSIAAAGALV</sequence>
<feature type="chain" id="PRO_5047480540" evidence="2">
    <location>
        <begin position="23"/>
        <end position="121"/>
    </location>
</feature>
<accession>A0ABP0WBB4</accession>
<proteinExistence type="predicted"/>
<evidence type="ECO:0000256" key="1">
    <source>
        <dbReference type="SAM" id="Phobius"/>
    </source>
</evidence>
<feature type="non-terminal residue" evidence="3">
    <location>
        <position position="121"/>
    </location>
</feature>
<evidence type="ECO:0000313" key="3">
    <source>
        <dbReference type="EMBL" id="CAK9264138.1"/>
    </source>
</evidence>
<gene>
    <name evidence="3" type="ORF">CSSPJE1EN1_LOCUS9616</name>
</gene>
<dbReference type="Proteomes" id="UP001497444">
    <property type="component" value="Chromosome 16"/>
</dbReference>
<organism evidence="3 4">
    <name type="scientific">Sphagnum jensenii</name>
    <dbReference type="NCBI Taxonomy" id="128206"/>
    <lineage>
        <taxon>Eukaryota</taxon>
        <taxon>Viridiplantae</taxon>
        <taxon>Streptophyta</taxon>
        <taxon>Embryophyta</taxon>
        <taxon>Bryophyta</taxon>
        <taxon>Sphagnophytina</taxon>
        <taxon>Sphagnopsida</taxon>
        <taxon>Sphagnales</taxon>
        <taxon>Sphagnaceae</taxon>
        <taxon>Sphagnum</taxon>
    </lineage>
</organism>
<keyword evidence="1" id="KW-1133">Transmembrane helix</keyword>
<feature type="transmembrane region" description="Helical" evidence="1">
    <location>
        <begin position="27"/>
        <end position="48"/>
    </location>
</feature>
<keyword evidence="2" id="KW-0732">Signal</keyword>
<keyword evidence="4" id="KW-1185">Reference proteome</keyword>
<protein>
    <submittedName>
        <fullName evidence="3">Uncharacterized protein</fullName>
    </submittedName>
</protein>
<evidence type="ECO:0000256" key="2">
    <source>
        <dbReference type="SAM" id="SignalP"/>
    </source>
</evidence>
<feature type="non-terminal residue" evidence="3">
    <location>
        <position position="1"/>
    </location>
</feature>
<dbReference type="EMBL" id="OZ020111">
    <property type="protein sequence ID" value="CAK9264138.1"/>
    <property type="molecule type" value="Genomic_DNA"/>
</dbReference>
<feature type="signal peptide" evidence="2">
    <location>
        <begin position="1"/>
        <end position="22"/>
    </location>
</feature>
<reference evidence="3" key="1">
    <citation type="submission" date="2024-02" db="EMBL/GenBank/DDBJ databases">
        <authorList>
            <consortium name="ELIXIR-Norway"/>
            <consortium name="Elixir Norway"/>
        </authorList>
    </citation>
    <scope>NUCLEOTIDE SEQUENCE</scope>
</reference>
<keyword evidence="1" id="KW-0472">Membrane</keyword>
<name>A0ABP0WBB4_9BRYO</name>
<evidence type="ECO:0000313" key="4">
    <source>
        <dbReference type="Proteomes" id="UP001497444"/>
    </source>
</evidence>
<keyword evidence="1" id="KW-0812">Transmembrane</keyword>